<organism evidence="3 4">
    <name type="scientific">Shewanella insulae</name>
    <dbReference type="NCBI Taxonomy" id="2681496"/>
    <lineage>
        <taxon>Bacteria</taxon>
        <taxon>Pseudomonadati</taxon>
        <taxon>Pseudomonadota</taxon>
        <taxon>Gammaproteobacteria</taxon>
        <taxon>Alteromonadales</taxon>
        <taxon>Shewanellaceae</taxon>
        <taxon>Shewanella</taxon>
    </lineage>
</organism>
<dbReference type="EMBL" id="WRPA01000025">
    <property type="protein sequence ID" value="MXR70796.1"/>
    <property type="molecule type" value="Genomic_DNA"/>
</dbReference>
<proteinExistence type="predicted"/>
<accession>A0A6L7I2J5</accession>
<reference evidence="3 4" key="1">
    <citation type="submission" date="2019-12" db="EMBL/GenBank/DDBJ databases">
        <title>Shewanella insulae sp. nov., isolated from a tidal flat.</title>
        <authorList>
            <person name="Yoon J.-H."/>
        </authorList>
    </citation>
    <scope>NUCLEOTIDE SEQUENCE [LARGE SCALE GENOMIC DNA]</scope>
    <source>
        <strain evidence="3 4">JBTF-M18</strain>
    </source>
</reference>
<name>A0A6L7I2J5_9GAMM</name>
<gene>
    <name evidence="3" type="ORF">GNT65_19245</name>
</gene>
<protein>
    <recommendedName>
        <fullName evidence="2">SnoaL-like domain-containing protein</fullName>
    </recommendedName>
</protein>
<evidence type="ECO:0000259" key="2">
    <source>
        <dbReference type="Pfam" id="PF13474"/>
    </source>
</evidence>
<evidence type="ECO:0000313" key="3">
    <source>
        <dbReference type="EMBL" id="MXR70796.1"/>
    </source>
</evidence>
<feature type="signal peptide" evidence="1">
    <location>
        <begin position="1"/>
        <end position="25"/>
    </location>
</feature>
<keyword evidence="1" id="KW-0732">Signal</keyword>
<dbReference type="RefSeq" id="WP_160798801.1">
    <property type="nucleotide sequence ID" value="NZ_WRPA01000025.1"/>
</dbReference>
<evidence type="ECO:0000256" key="1">
    <source>
        <dbReference type="SAM" id="SignalP"/>
    </source>
</evidence>
<dbReference type="AlphaFoldDB" id="A0A6L7I2J5"/>
<keyword evidence="4" id="KW-1185">Reference proteome</keyword>
<feature type="chain" id="PRO_5026716293" description="SnoaL-like domain-containing protein" evidence="1">
    <location>
        <begin position="26"/>
        <end position="157"/>
    </location>
</feature>
<dbReference type="InterPro" id="IPR032710">
    <property type="entry name" value="NTF2-like_dom_sf"/>
</dbReference>
<sequence>MTARHPMLTWLLAASALLLSGICRAEAPLEATQTLDKLHSYAASADWDNYFALYTEDAHFIGTDAKENWDMAEFSAYARPTKGWTYTLDSRQLAQHGDVIVFDEHLSSKSYGKCRGTGTLVLTPEGWKILQYHLSFPIPNAMAKRITAQISAANQEE</sequence>
<comment type="caution">
    <text evidence="3">The sequence shown here is derived from an EMBL/GenBank/DDBJ whole genome shotgun (WGS) entry which is preliminary data.</text>
</comment>
<evidence type="ECO:0000313" key="4">
    <source>
        <dbReference type="Proteomes" id="UP000474778"/>
    </source>
</evidence>
<dbReference type="Gene3D" id="3.10.450.50">
    <property type="match status" value="1"/>
</dbReference>
<dbReference type="InterPro" id="IPR037401">
    <property type="entry name" value="SnoaL-like"/>
</dbReference>
<dbReference type="Pfam" id="PF13474">
    <property type="entry name" value="SnoaL_3"/>
    <property type="match status" value="1"/>
</dbReference>
<dbReference type="Proteomes" id="UP000474778">
    <property type="component" value="Unassembled WGS sequence"/>
</dbReference>
<feature type="domain" description="SnoaL-like" evidence="2">
    <location>
        <begin position="33"/>
        <end position="139"/>
    </location>
</feature>
<dbReference type="SUPFAM" id="SSF54427">
    <property type="entry name" value="NTF2-like"/>
    <property type="match status" value="1"/>
</dbReference>